<evidence type="ECO:0000313" key="3">
    <source>
        <dbReference type="Proteomes" id="UP000327013"/>
    </source>
</evidence>
<evidence type="ECO:0000259" key="1">
    <source>
        <dbReference type="SMART" id="SM00829"/>
    </source>
</evidence>
<keyword evidence="3" id="KW-1185">Reference proteome</keyword>
<evidence type="ECO:0000313" key="2">
    <source>
        <dbReference type="EMBL" id="KAB8360650.1"/>
    </source>
</evidence>
<protein>
    <recommendedName>
        <fullName evidence="1">Enoyl reductase (ER) domain-containing protein</fullName>
    </recommendedName>
</protein>
<dbReference type="InterPro" id="IPR020843">
    <property type="entry name" value="ER"/>
</dbReference>
<name>A0A5N6KY99_9ROSI</name>
<dbReference type="SUPFAM" id="SSF50129">
    <property type="entry name" value="GroES-like"/>
    <property type="match status" value="1"/>
</dbReference>
<proteinExistence type="predicted"/>
<dbReference type="Gene3D" id="3.90.180.10">
    <property type="entry name" value="Medium-chain alcohol dehydrogenases, catalytic domain"/>
    <property type="match status" value="1"/>
</dbReference>
<dbReference type="Proteomes" id="UP000327013">
    <property type="component" value="Unassembled WGS sequence"/>
</dbReference>
<dbReference type="InterPro" id="IPR011032">
    <property type="entry name" value="GroES-like_sf"/>
</dbReference>
<sequence length="381" mass="39687">MSYLMKEAIVSSVDGKPSVELKDVPIPDPPSPTDVVIKVAVSGSNPKDWKYPEWTKQAANSGDDIAGTVHSVGSAVKTFHPGDRVMAFHVMRTPHGSFAEYAVAPAHTTVHLPDHTSFEEGAAIPLAALTAGVALFVRLGLPLPWAEGAVDGFASKDKDESASRSGFGVKGKPLQRAGPLIIYGAASAVGAYAIQLAKRAGIGPLICVAGKGIPFVEGLIDQKTGDVIVDYRKGDDAVVAAIKGAVGPGKEILYCFDGVSEHNSSENAAKAMGGKGAKITRVLPMVNDDGQFSTEDAWVIEGVETSKTMVADVHASQTDFGQALTSLLGKGLQEGWFKAHPQTVISGGLVGVQEGLTNLKEGKASATKYVFRIADTPGVGE</sequence>
<feature type="domain" description="Enoyl reductase (ER)" evidence="1">
    <location>
        <begin position="15"/>
        <end position="371"/>
    </location>
</feature>
<reference evidence="2 3" key="1">
    <citation type="submission" date="2019-06" db="EMBL/GenBank/DDBJ databases">
        <title>A chromosomal-level reference genome of Carpinus fangiana (Coryloideae, Betulaceae).</title>
        <authorList>
            <person name="Yang X."/>
            <person name="Wang Z."/>
            <person name="Zhang L."/>
            <person name="Hao G."/>
            <person name="Liu J."/>
            <person name="Yang Y."/>
        </authorList>
    </citation>
    <scope>NUCLEOTIDE SEQUENCE [LARGE SCALE GENOMIC DNA]</scope>
    <source>
        <strain evidence="2">Cfa_2016G</strain>
        <tissue evidence="2">Leaf</tissue>
    </source>
</reference>
<dbReference type="InterPro" id="IPR047122">
    <property type="entry name" value="Trans-enoyl_RdTase-like"/>
</dbReference>
<accession>A0A5N6KY99</accession>
<dbReference type="InterPro" id="IPR036291">
    <property type="entry name" value="NAD(P)-bd_dom_sf"/>
</dbReference>
<dbReference type="PANTHER" id="PTHR45348:SF5">
    <property type="entry name" value="OXIDOREDUCTASE, PUTATIVE (AFU_ORTHOLOGUE AFUA_8G01420)-RELATED"/>
    <property type="match status" value="1"/>
</dbReference>
<dbReference type="GO" id="GO:0016651">
    <property type="term" value="F:oxidoreductase activity, acting on NAD(P)H"/>
    <property type="evidence" value="ECO:0007669"/>
    <property type="project" value="InterPro"/>
</dbReference>
<dbReference type="OrthoDB" id="3233595at2759"/>
<dbReference type="PANTHER" id="PTHR45348">
    <property type="entry name" value="HYPOTHETICAL OXIDOREDUCTASE (EUROFUNG)"/>
    <property type="match status" value="1"/>
</dbReference>
<dbReference type="SMART" id="SM00829">
    <property type="entry name" value="PKS_ER"/>
    <property type="match status" value="1"/>
</dbReference>
<dbReference type="AlphaFoldDB" id="A0A5N6KY99"/>
<dbReference type="Gene3D" id="3.40.50.720">
    <property type="entry name" value="NAD(P)-binding Rossmann-like Domain"/>
    <property type="match status" value="1"/>
</dbReference>
<dbReference type="InterPro" id="IPR013154">
    <property type="entry name" value="ADH-like_N"/>
</dbReference>
<dbReference type="Pfam" id="PF08240">
    <property type="entry name" value="ADH_N"/>
    <property type="match status" value="1"/>
</dbReference>
<comment type="caution">
    <text evidence="2">The sequence shown here is derived from an EMBL/GenBank/DDBJ whole genome shotgun (WGS) entry which is preliminary data.</text>
</comment>
<gene>
    <name evidence="2" type="ORF">FH972_024388</name>
</gene>
<dbReference type="EMBL" id="VIBQ01000017">
    <property type="protein sequence ID" value="KAB8360650.1"/>
    <property type="molecule type" value="Genomic_DNA"/>
</dbReference>
<dbReference type="CDD" id="cd08249">
    <property type="entry name" value="enoyl_reductase_like"/>
    <property type="match status" value="1"/>
</dbReference>
<dbReference type="SUPFAM" id="SSF51735">
    <property type="entry name" value="NAD(P)-binding Rossmann-fold domains"/>
    <property type="match status" value="1"/>
</dbReference>
<organism evidence="2 3">
    <name type="scientific">Carpinus fangiana</name>
    <dbReference type="NCBI Taxonomy" id="176857"/>
    <lineage>
        <taxon>Eukaryota</taxon>
        <taxon>Viridiplantae</taxon>
        <taxon>Streptophyta</taxon>
        <taxon>Embryophyta</taxon>
        <taxon>Tracheophyta</taxon>
        <taxon>Spermatophyta</taxon>
        <taxon>Magnoliopsida</taxon>
        <taxon>eudicotyledons</taxon>
        <taxon>Gunneridae</taxon>
        <taxon>Pentapetalae</taxon>
        <taxon>rosids</taxon>
        <taxon>fabids</taxon>
        <taxon>Fagales</taxon>
        <taxon>Betulaceae</taxon>
        <taxon>Carpinus</taxon>
    </lineage>
</organism>